<dbReference type="Pfam" id="PF00582">
    <property type="entry name" value="Usp"/>
    <property type="match status" value="1"/>
</dbReference>
<keyword evidence="4" id="KW-1185">Reference proteome</keyword>
<dbReference type="SUPFAM" id="SSF52402">
    <property type="entry name" value="Adenine nucleotide alpha hydrolases-like"/>
    <property type="match status" value="1"/>
</dbReference>
<dbReference type="PRINTS" id="PR01438">
    <property type="entry name" value="UNVRSLSTRESS"/>
</dbReference>
<sequence length="188" mass="19437">MNEEPSGRAAPAAASGHTARAEEIALVVAGYDGSEESVEAVRWAASLARPTGSALRVVWAWKIRDVWDTAVAADDQPTGPHLAELEGVARLHLTGVLTGLLGQDAAHVDVHLRQGPDSAGILLHAAADADLLVVGSRGRGRAASAVLGSVSARCVRESPVPVLVIPHRMVRSAAAGPEPVAVGRRQEP</sequence>
<gene>
    <name evidence="3" type="ORF">ACFPEL_22865</name>
</gene>
<dbReference type="InterPro" id="IPR006016">
    <property type="entry name" value="UspA"/>
</dbReference>
<feature type="domain" description="UspA" evidence="2">
    <location>
        <begin position="27"/>
        <end position="166"/>
    </location>
</feature>
<protein>
    <submittedName>
        <fullName evidence="3">Universal stress protein</fullName>
    </submittedName>
</protein>
<comment type="caution">
    <text evidence="3">The sequence shown here is derived from an EMBL/GenBank/DDBJ whole genome shotgun (WGS) entry which is preliminary data.</text>
</comment>
<evidence type="ECO:0000259" key="2">
    <source>
        <dbReference type="Pfam" id="PF00582"/>
    </source>
</evidence>
<dbReference type="PANTHER" id="PTHR46268">
    <property type="entry name" value="STRESS RESPONSE PROTEIN NHAX"/>
    <property type="match status" value="1"/>
</dbReference>
<comment type="similarity">
    <text evidence="1">Belongs to the universal stress protein A family.</text>
</comment>
<evidence type="ECO:0000256" key="1">
    <source>
        <dbReference type="ARBA" id="ARBA00008791"/>
    </source>
</evidence>
<evidence type="ECO:0000313" key="4">
    <source>
        <dbReference type="Proteomes" id="UP001595909"/>
    </source>
</evidence>
<dbReference type="RefSeq" id="WP_274186973.1">
    <property type="nucleotide sequence ID" value="NZ_BAABHN010000049.1"/>
</dbReference>
<evidence type="ECO:0000313" key="3">
    <source>
        <dbReference type="EMBL" id="MFC4835269.1"/>
    </source>
</evidence>
<name>A0ABV9RP44_9PSEU</name>
<dbReference type="InterPro" id="IPR006015">
    <property type="entry name" value="Universal_stress_UspA"/>
</dbReference>
<reference evidence="4" key="1">
    <citation type="journal article" date="2019" name="Int. J. Syst. Evol. Microbiol.">
        <title>The Global Catalogue of Microorganisms (GCM) 10K type strain sequencing project: providing services to taxonomists for standard genome sequencing and annotation.</title>
        <authorList>
            <consortium name="The Broad Institute Genomics Platform"/>
            <consortium name="The Broad Institute Genome Sequencing Center for Infectious Disease"/>
            <person name="Wu L."/>
            <person name="Ma J."/>
        </authorList>
    </citation>
    <scope>NUCLEOTIDE SEQUENCE [LARGE SCALE GENOMIC DNA]</scope>
    <source>
        <strain evidence="4">CCUG 50347</strain>
    </source>
</reference>
<dbReference type="InterPro" id="IPR014729">
    <property type="entry name" value="Rossmann-like_a/b/a_fold"/>
</dbReference>
<organism evidence="3 4">
    <name type="scientific">Actinomycetospora chibensis</name>
    <dbReference type="NCBI Taxonomy" id="663606"/>
    <lineage>
        <taxon>Bacteria</taxon>
        <taxon>Bacillati</taxon>
        <taxon>Actinomycetota</taxon>
        <taxon>Actinomycetes</taxon>
        <taxon>Pseudonocardiales</taxon>
        <taxon>Pseudonocardiaceae</taxon>
        <taxon>Actinomycetospora</taxon>
    </lineage>
</organism>
<dbReference type="PANTHER" id="PTHR46268:SF6">
    <property type="entry name" value="UNIVERSAL STRESS PROTEIN UP12"/>
    <property type="match status" value="1"/>
</dbReference>
<accession>A0ABV9RP44</accession>
<dbReference type="CDD" id="cd00293">
    <property type="entry name" value="USP-like"/>
    <property type="match status" value="1"/>
</dbReference>
<proteinExistence type="inferred from homology"/>
<dbReference type="Gene3D" id="3.40.50.620">
    <property type="entry name" value="HUPs"/>
    <property type="match status" value="1"/>
</dbReference>
<dbReference type="EMBL" id="JBHSIM010000049">
    <property type="protein sequence ID" value="MFC4835269.1"/>
    <property type="molecule type" value="Genomic_DNA"/>
</dbReference>
<dbReference type="Proteomes" id="UP001595909">
    <property type="component" value="Unassembled WGS sequence"/>
</dbReference>